<dbReference type="GO" id="GO:0006043">
    <property type="term" value="P:glucosamine catabolic process"/>
    <property type="evidence" value="ECO:0007669"/>
    <property type="project" value="TreeGrafter"/>
</dbReference>
<dbReference type="InterPro" id="IPR037171">
    <property type="entry name" value="NagB/RpiA_transferase-like"/>
</dbReference>
<dbReference type="RefSeq" id="WP_130417886.1">
    <property type="nucleotide sequence ID" value="NZ_SHKW01000001.1"/>
</dbReference>
<dbReference type="OrthoDB" id="9791139at2"/>
<comment type="caution">
    <text evidence="2">The sequence shown here is derived from an EMBL/GenBank/DDBJ whole genome shotgun (WGS) entry which is preliminary data.</text>
</comment>
<dbReference type="AlphaFoldDB" id="A0A4Q7YPL6"/>
<dbReference type="InterPro" id="IPR004547">
    <property type="entry name" value="Glucosamine6P_isomerase"/>
</dbReference>
<dbReference type="InterPro" id="IPR006148">
    <property type="entry name" value="Glc/Gal-6P_isomerase"/>
</dbReference>
<proteinExistence type="predicted"/>
<evidence type="ECO:0000259" key="1">
    <source>
        <dbReference type="Pfam" id="PF01182"/>
    </source>
</evidence>
<dbReference type="EMBL" id="SHKW01000001">
    <property type="protein sequence ID" value="RZU39712.1"/>
    <property type="molecule type" value="Genomic_DNA"/>
</dbReference>
<gene>
    <name evidence="2" type="ORF">BDD14_1103</name>
</gene>
<dbReference type="Proteomes" id="UP000292958">
    <property type="component" value="Unassembled WGS sequence"/>
</dbReference>
<reference evidence="2 3" key="1">
    <citation type="submission" date="2019-02" db="EMBL/GenBank/DDBJ databases">
        <title>Genomic Encyclopedia of Archaeal and Bacterial Type Strains, Phase II (KMG-II): from individual species to whole genera.</title>
        <authorList>
            <person name="Goeker M."/>
        </authorList>
    </citation>
    <scope>NUCLEOTIDE SEQUENCE [LARGE SCALE GENOMIC DNA]</scope>
    <source>
        <strain evidence="2 3">DSM 18101</strain>
    </source>
</reference>
<organism evidence="2 3">
    <name type="scientific">Edaphobacter modestus</name>
    <dbReference type="NCBI Taxonomy" id="388466"/>
    <lineage>
        <taxon>Bacteria</taxon>
        <taxon>Pseudomonadati</taxon>
        <taxon>Acidobacteriota</taxon>
        <taxon>Terriglobia</taxon>
        <taxon>Terriglobales</taxon>
        <taxon>Acidobacteriaceae</taxon>
        <taxon>Edaphobacter</taxon>
    </lineage>
</organism>
<accession>A0A4Q7YPL6</accession>
<sequence>MRSSLIEKAVPLPFVARSREAMGQKAAEDIAYELRRRLKVQQGVRMIFAAAPSQSEMLAALIRMPSVDWSRVTAFHMDEYLGLTPDAPQRFGLWLRRAIFDRLPFAAVHLLEPGTDPEATAAEYADKLTESPIDIVCCGIGSNGHLAFNDPPADLNDPADVKIVELDIACRQQQVDDRCFERFDDVPTHALTLTIPRLLASDRIFCCVPGAFKKTAVRRTLQDPISGLLPATALRTHSNWSLYLDEDAAADLASPEAR</sequence>
<dbReference type="GO" id="GO:0006046">
    <property type="term" value="P:N-acetylglucosamine catabolic process"/>
    <property type="evidence" value="ECO:0007669"/>
    <property type="project" value="TreeGrafter"/>
</dbReference>
<name>A0A4Q7YPL6_9BACT</name>
<dbReference type="GO" id="GO:0019262">
    <property type="term" value="P:N-acetylneuraminate catabolic process"/>
    <property type="evidence" value="ECO:0007669"/>
    <property type="project" value="TreeGrafter"/>
</dbReference>
<dbReference type="GO" id="GO:0005975">
    <property type="term" value="P:carbohydrate metabolic process"/>
    <property type="evidence" value="ECO:0007669"/>
    <property type="project" value="InterPro"/>
</dbReference>
<evidence type="ECO:0000313" key="3">
    <source>
        <dbReference type="Proteomes" id="UP000292958"/>
    </source>
</evidence>
<dbReference type="Pfam" id="PF01182">
    <property type="entry name" value="Glucosamine_iso"/>
    <property type="match status" value="1"/>
</dbReference>
<dbReference type="GO" id="GO:0004342">
    <property type="term" value="F:glucosamine-6-phosphate deaminase activity"/>
    <property type="evidence" value="ECO:0007669"/>
    <property type="project" value="InterPro"/>
</dbReference>
<dbReference type="Gene3D" id="3.40.50.1360">
    <property type="match status" value="1"/>
</dbReference>
<dbReference type="GO" id="GO:0005737">
    <property type="term" value="C:cytoplasm"/>
    <property type="evidence" value="ECO:0007669"/>
    <property type="project" value="TreeGrafter"/>
</dbReference>
<protein>
    <submittedName>
        <fullName evidence="2">Glucosamine-6-phosphate deaminase</fullName>
    </submittedName>
</protein>
<dbReference type="SUPFAM" id="SSF100950">
    <property type="entry name" value="NagB/RpiA/CoA transferase-like"/>
    <property type="match status" value="1"/>
</dbReference>
<keyword evidence="3" id="KW-1185">Reference proteome</keyword>
<dbReference type="PANTHER" id="PTHR11280:SF6">
    <property type="entry name" value="GLUCOSAMINE-6-PHOSPHATE ISOMERASE NAGB"/>
    <property type="match status" value="1"/>
</dbReference>
<dbReference type="GO" id="GO:0042802">
    <property type="term" value="F:identical protein binding"/>
    <property type="evidence" value="ECO:0007669"/>
    <property type="project" value="TreeGrafter"/>
</dbReference>
<dbReference type="PANTHER" id="PTHR11280">
    <property type="entry name" value="GLUCOSAMINE-6-PHOSPHATE ISOMERASE"/>
    <property type="match status" value="1"/>
</dbReference>
<dbReference type="CDD" id="cd01399">
    <property type="entry name" value="GlcN6P_deaminase"/>
    <property type="match status" value="1"/>
</dbReference>
<feature type="domain" description="Glucosamine/galactosamine-6-phosphate isomerase" evidence="1">
    <location>
        <begin position="18"/>
        <end position="236"/>
    </location>
</feature>
<evidence type="ECO:0000313" key="2">
    <source>
        <dbReference type="EMBL" id="RZU39712.1"/>
    </source>
</evidence>